<evidence type="ECO:0000256" key="1">
    <source>
        <dbReference type="SAM" id="MobiDB-lite"/>
    </source>
</evidence>
<protein>
    <submittedName>
        <fullName evidence="2">Uncharacterized protein</fullName>
    </submittedName>
</protein>
<sequence length="205" mass="22670">MAHNEDFCGDRLRLTAFLRVIENMPRRPSRFHKRLRSSNQQTDKSQKDDSAPSGHAQSSVSLFLAQSDESLALSEVELVTSPLERRSSGGKAHDSYTNEYPNDPVSLPPEEDIGKSVGDHIDDTATMETTDLREPPITKSRKRKGLVLYKVNTKPQDDASIKVTGGHKRRLPVNGLALVRTSTADGLPDRAVRCSLLAQSHTDIL</sequence>
<dbReference type="OrthoDB" id="3794585at2759"/>
<dbReference type="Proteomes" id="UP000800200">
    <property type="component" value="Unassembled WGS sequence"/>
</dbReference>
<feature type="region of interest" description="Disordered" evidence="1">
    <location>
        <begin position="81"/>
        <end position="108"/>
    </location>
</feature>
<accession>A0A6A6EDN9</accession>
<reference evidence="2" key="1">
    <citation type="journal article" date="2020" name="Stud. Mycol.">
        <title>101 Dothideomycetes genomes: a test case for predicting lifestyles and emergence of pathogens.</title>
        <authorList>
            <person name="Haridas S."/>
            <person name="Albert R."/>
            <person name="Binder M."/>
            <person name="Bloem J."/>
            <person name="Labutti K."/>
            <person name="Salamov A."/>
            <person name="Andreopoulos B."/>
            <person name="Baker S."/>
            <person name="Barry K."/>
            <person name="Bills G."/>
            <person name="Bluhm B."/>
            <person name="Cannon C."/>
            <person name="Castanera R."/>
            <person name="Culley D."/>
            <person name="Daum C."/>
            <person name="Ezra D."/>
            <person name="Gonzalez J."/>
            <person name="Henrissat B."/>
            <person name="Kuo A."/>
            <person name="Liang C."/>
            <person name="Lipzen A."/>
            <person name="Lutzoni F."/>
            <person name="Magnuson J."/>
            <person name="Mondo S."/>
            <person name="Nolan M."/>
            <person name="Ohm R."/>
            <person name="Pangilinan J."/>
            <person name="Park H.-J."/>
            <person name="Ramirez L."/>
            <person name="Alfaro M."/>
            <person name="Sun H."/>
            <person name="Tritt A."/>
            <person name="Yoshinaga Y."/>
            <person name="Zwiers L.-H."/>
            <person name="Turgeon B."/>
            <person name="Goodwin S."/>
            <person name="Spatafora J."/>
            <person name="Crous P."/>
            <person name="Grigoriev I."/>
        </authorList>
    </citation>
    <scope>NUCLEOTIDE SEQUENCE</scope>
    <source>
        <strain evidence="2">CBS 207.26</strain>
    </source>
</reference>
<name>A0A6A6EDN9_9PEZI</name>
<evidence type="ECO:0000313" key="3">
    <source>
        <dbReference type="Proteomes" id="UP000800200"/>
    </source>
</evidence>
<dbReference type="EMBL" id="ML994624">
    <property type="protein sequence ID" value="KAF2188230.1"/>
    <property type="molecule type" value="Genomic_DNA"/>
</dbReference>
<gene>
    <name evidence="2" type="ORF">K469DRAFT_91965</name>
</gene>
<proteinExistence type="predicted"/>
<feature type="compositionally biased region" description="Basic and acidic residues" evidence="1">
    <location>
        <begin position="83"/>
        <end position="96"/>
    </location>
</feature>
<dbReference type="AlphaFoldDB" id="A0A6A6EDN9"/>
<keyword evidence="3" id="KW-1185">Reference proteome</keyword>
<evidence type="ECO:0000313" key="2">
    <source>
        <dbReference type="EMBL" id="KAF2188230.1"/>
    </source>
</evidence>
<feature type="region of interest" description="Disordered" evidence="1">
    <location>
        <begin position="28"/>
        <end position="59"/>
    </location>
</feature>
<organism evidence="2 3">
    <name type="scientific">Zopfia rhizophila CBS 207.26</name>
    <dbReference type="NCBI Taxonomy" id="1314779"/>
    <lineage>
        <taxon>Eukaryota</taxon>
        <taxon>Fungi</taxon>
        <taxon>Dikarya</taxon>
        <taxon>Ascomycota</taxon>
        <taxon>Pezizomycotina</taxon>
        <taxon>Dothideomycetes</taxon>
        <taxon>Dothideomycetes incertae sedis</taxon>
        <taxon>Zopfiaceae</taxon>
        <taxon>Zopfia</taxon>
    </lineage>
</organism>